<protein>
    <submittedName>
        <fullName evidence="1">Uncharacterized protein</fullName>
    </submittedName>
</protein>
<keyword evidence="2" id="KW-1185">Reference proteome</keyword>
<accession>A0ABQ5AU21</accession>
<sequence length="70" mass="7986">MDYSPMVSFSLLLREYKAEAYQSVSELTELHQRPESLLPLSESGCSVTYGSTLRTSTPITRFKAHPWDDM</sequence>
<reference evidence="1" key="1">
    <citation type="journal article" date="2022" name="Int. J. Mol. Sci.">
        <title>Draft Genome of Tanacetum Coccineum: Genomic Comparison of Closely Related Tanacetum-Family Plants.</title>
        <authorList>
            <person name="Yamashiro T."/>
            <person name="Shiraishi A."/>
            <person name="Nakayama K."/>
            <person name="Satake H."/>
        </authorList>
    </citation>
    <scope>NUCLEOTIDE SEQUENCE</scope>
</reference>
<reference evidence="1" key="2">
    <citation type="submission" date="2022-01" db="EMBL/GenBank/DDBJ databases">
        <authorList>
            <person name="Yamashiro T."/>
            <person name="Shiraishi A."/>
            <person name="Satake H."/>
            <person name="Nakayama K."/>
        </authorList>
    </citation>
    <scope>NUCLEOTIDE SEQUENCE</scope>
</reference>
<dbReference type="EMBL" id="BQNB010012619">
    <property type="protein sequence ID" value="GJT05843.1"/>
    <property type="molecule type" value="Genomic_DNA"/>
</dbReference>
<evidence type="ECO:0000313" key="2">
    <source>
        <dbReference type="Proteomes" id="UP001151760"/>
    </source>
</evidence>
<gene>
    <name evidence="1" type="ORF">Tco_0840305</name>
</gene>
<name>A0ABQ5AU21_9ASTR</name>
<comment type="caution">
    <text evidence="1">The sequence shown here is derived from an EMBL/GenBank/DDBJ whole genome shotgun (WGS) entry which is preliminary data.</text>
</comment>
<organism evidence="1 2">
    <name type="scientific">Tanacetum coccineum</name>
    <dbReference type="NCBI Taxonomy" id="301880"/>
    <lineage>
        <taxon>Eukaryota</taxon>
        <taxon>Viridiplantae</taxon>
        <taxon>Streptophyta</taxon>
        <taxon>Embryophyta</taxon>
        <taxon>Tracheophyta</taxon>
        <taxon>Spermatophyta</taxon>
        <taxon>Magnoliopsida</taxon>
        <taxon>eudicotyledons</taxon>
        <taxon>Gunneridae</taxon>
        <taxon>Pentapetalae</taxon>
        <taxon>asterids</taxon>
        <taxon>campanulids</taxon>
        <taxon>Asterales</taxon>
        <taxon>Asteraceae</taxon>
        <taxon>Asteroideae</taxon>
        <taxon>Anthemideae</taxon>
        <taxon>Anthemidinae</taxon>
        <taxon>Tanacetum</taxon>
    </lineage>
</organism>
<evidence type="ECO:0000313" key="1">
    <source>
        <dbReference type="EMBL" id="GJT05843.1"/>
    </source>
</evidence>
<dbReference type="Proteomes" id="UP001151760">
    <property type="component" value="Unassembled WGS sequence"/>
</dbReference>
<proteinExistence type="predicted"/>